<dbReference type="PANTHER" id="PTHR13318:SF95">
    <property type="entry name" value="F-BOX PROTEIN YLR352W"/>
    <property type="match status" value="1"/>
</dbReference>
<dbReference type="EnsemblMetazoa" id="AALFPA23_002389.R2201">
    <property type="protein sequence ID" value="AALFPA23_002389.P2201"/>
    <property type="gene ID" value="AALFPA23_002389"/>
</dbReference>
<dbReference type="SUPFAM" id="SSF81383">
    <property type="entry name" value="F-box domain"/>
    <property type="match status" value="1"/>
</dbReference>
<keyword evidence="4" id="KW-1185">Reference proteome</keyword>
<dbReference type="SMART" id="SM00367">
    <property type="entry name" value="LRR_CC"/>
    <property type="match status" value="7"/>
</dbReference>
<dbReference type="Pfam" id="PF25372">
    <property type="entry name" value="DUF7885"/>
    <property type="match status" value="1"/>
</dbReference>
<name>A0ABM1XSC9_AEDAL</name>
<reference evidence="4" key="1">
    <citation type="journal article" date="2015" name="Proc. Natl. Acad. Sci. U.S.A.">
        <title>Genome sequence of the Asian Tiger mosquito, Aedes albopictus, reveals insights into its biology, genetics, and evolution.</title>
        <authorList>
            <person name="Chen X.G."/>
            <person name="Jiang X."/>
            <person name="Gu J."/>
            <person name="Xu M."/>
            <person name="Wu Y."/>
            <person name="Deng Y."/>
            <person name="Zhang C."/>
            <person name="Bonizzoni M."/>
            <person name="Dermauw W."/>
            <person name="Vontas J."/>
            <person name="Armbruster P."/>
            <person name="Huang X."/>
            <person name="Yang Y."/>
            <person name="Zhang H."/>
            <person name="He W."/>
            <person name="Peng H."/>
            <person name="Liu Y."/>
            <person name="Wu K."/>
            <person name="Chen J."/>
            <person name="Lirakis M."/>
            <person name="Topalis P."/>
            <person name="Van Leeuwen T."/>
            <person name="Hall A.B."/>
            <person name="Jiang X."/>
            <person name="Thorpe C."/>
            <person name="Mueller R.L."/>
            <person name="Sun C."/>
            <person name="Waterhouse R.M."/>
            <person name="Yan G."/>
            <person name="Tu Z.J."/>
            <person name="Fang X."/>
            <person name="James A.A."/>
        </authorList>
    </citation>
    <scope>NUCLEOTIDE SEQUENCE [LARGE SCALE GENOMIC DNA]</scope>
    <source>
        <strain evidence="4">Foshan</strain>
    </source>
</reference>
<evidence type="ECO:0000313" key="4">
    <source>
        <dbReference type="Proteomes" id="UP000069940"/>
    </source>
</evidence>
<dbReference type="Gene3D" id="3.80.10.10">
    <property type="entry name" value="Ribonuclease Inhibitor"/>
    <property type="match status" value="3"/>
</dbReference>
<sequence length="593" mass="68221">MKLIEPTPIEPTPPEPDFGNLPIELLVSIFKYLSTGDRNAASYTCWKWYEASKYLGFARQMVLHLVGIEFDDGKPPVADLLQSPHVYPVLKLTRVRLQQSVYSQFWKDFGPAISEITFEKCMIWRERIIKVLKHMKNLRTVCFVECDLLRDDLFKEWKFMENGLMGRFESVATLSLAKNNFTELQFGAIVEMMPNLTVLDLSNCFSYVDSISKTVMLRCILRFVCERQCTIKGLIMKGISLDDIFLRGLNKAEGLRLENFSMVYQEKMPLRDPAIIQFLRQQSEMKVLDLSQSIGITDYCLDQIVHHMKKLEIINLNNCWNVCDYGVAQIFRLQNLVKLDLSQCRITKKSIVDGAVHCNRKLLKELHLEQIDTLDDDCVVRIGANFTHLTVLNIGGSSSCMTDWSAQYIFCNLTNLEVANFERSTKLTDAGFTGIDLPQKTFAIWDIEETFSIDRLKKLRVLKVSGCYKLTDFSLRYAFRFMELKELNLSRCHQLSKQGIEKLVTNCPALEYLDLSECPNINDCCVELIAQNLKRLSTLKLANCPLVSEVGLSYLSEHCKNLKYLYVRGCFKLPPDISERLANISTLRQVYKS</sequence>
<dbReference type="SUPFAM" id="SSF52047">
    <property type="entry name" value="RNI-like"/>
    <property type="match status" value="1"/>
</dbReference>
<feature type="domain" description="F-box" evidence="2">
    <location>
        <begin position="21"/>
        <end position="61"/>
    </location>
</feature>
<dbReference type="Gene3D" id="1.20.1280.50">
    <property type="match status" value="1"/>
</dbReference>
<dbReference type="RefSeq" id="XP_029731258.2">
    <property type="nucleotide sequence ID" value="XM_029875398.2"/>
</dbReference>
<dbReference type="Pfam" id="PF00646">
    <property type="entry name" value="F-box"/>
    <property type="match status" value="1"/>
</dbReference>
<dbReference type="InterPro" id="IPR036047">
    <property type="entry name" value="F-box-like_dom_sf"/>
</dbReference>
<dbReference type="GeneID" id="109418895"/>
<dbReference type="Proteomes" id="UP000069940">
    <property type="component" value="Unassembled WGS sequence"/>
</dbReference>
<dbReference type="InterPro" id="IPR006553">
    <property type="entry name" value="Leu-rich_rpt_Cys-con_subtyp"/>
</dbReference>
<accession>A0ABM1XSC9</accession>
<keyword evidence="1" id="KW-0833">Ubl conjugation pathway</keyword>
<dbReference type="SMART" id="SM00256">
    <property type="entry name" value="FBOX"/>
    <property type="match status" value="1"/>
</dbReference>
<evidence type="ECO:0000256" key="1">
    <source>
        <dbReference type="ARBA" id="ARBA00022786"/>
    </source>
</evidence>
<dbReference type="InterPro" id="IPR001810">
    <property type="entry name" value="F-box_dom"/>
</dbReference>
<organism evidence="3 4">
    <name type="scientific">Aedes albopictus</name>
    <name type="common">Asian tiger mosquito</name>
    <name type="synonym">Stegomyia albopicta</name>
    <dbReference type="NCBI Taxonomy" id="7160"/>
    <lineage>
        <taxon>Eukaryota</taxon>
        <taxon>Metazoa</taxon>
        <taxon>Ecdysozoa</taxon>
        <taxon>Arthropoda</taxon>
        <taxon>Hexapoda</taxon>
        <taxon>Insecta</taxon>
        <taxon>Pterygota</taxon>
        <taxon>Neoptera</taxon>
        <taxon>Endopterygota</taxon>
        <taxon>Diptera</taxon>
        <taxon>Nematocera</taxon>
        <taxon>Culicoidea</taxon>
        <taxon>Culicidae</taxon>
        <taxon>Culicinae</taxon>
        <taxon>Aedini</taxon>
        <taxon>Aedes</taxon>
        <taxon>Stegomyia</taxon>
    </lineage>
</organism>
<dbReference type="InterPro" id="IPR032675">
    <property type="entry name" value="LRR_dom_sf"/>
</dbReference>
<dbReference type="PANTHER" id="PTHR13318">
    <property type="entry name" value="PARTNER OF PAIRED, ISOFORM B-RELATED"/>
    <property type="match status" value="1"/>
</dbReference>
<dbReference type="InterPro" id="IPR057207">
    <property type="entry name" value="FBXL15_LRR"/>
</dbReference>
<evidence type="ECO:0000259" key="2">
    <source>
        <dbReference type="SMART" id="SM00256"/>
    </source>
</evidence>
<proteinExistence type="predicted"/>
<reference evidence="3" key="2">
    <citation type="submission" date="2025-05" db="UniProtKB">
        <authorList>
            <consortium name="EnsemblMetazoa"/>
        </authorList>
    </citation>
    <scope>IDENTIFICATION</scope>
    <source>
        <strain evidence="3">Foshan</strain>
    </source>
</reference>
<protein>
    <recommendedName>
        <fullName evidence="2">F-box domain-containing protein</fullName>
    </recommendedName>
</protein>
<evidence type="ECO:0000313" key="3">
    <source>
        <dbReference type="EnsemblMetazoa" id="AALFPA23_002389.P2201"/>
    </source>
</evidence>